<dbReference type="EnsemblPlants" id="MELO3C029091.2.1">
    <property type="protein sequence ID" value="MELO3C029091.2.1"/>
    <property type="gene ID" value="MELO3C029091.2"/>
</dbReference>
<proteinExistence type="predicted"/>
<evidence type="ECO:0000256" key="1">
    <source>
        <dbReference type="SAM" id="MobiDB-lite"/>
    </source>
</evidence>
<feature type="compositionally biased region" description="Basic and acidic residues" evidence="1">
    <location>
        <begin position="128"/>
        <end position="142"/>
    </location>
</feature>
<name>A0A9I9E5L9_CUCME</name>
<reference evidence="2" key="1">
    <citation type="submission" date="2023-03" db="UniProtKB">
        <authorList>
            <consortium name="EnsemblPlants"/>
        </authorList>
    </citation>
    <scope>IDENTIFICATION</scope>
</reference>
<evidence type="ECO:0000313" key="2">
    <source>
        <dbReference type="EnsemblPlants" id="MELO3C029091.2.1"/>
    </source>
</evidence>
<sequence length="207" mass="24063">MSVPATTVIDCRIKTLKRTFQAIAEMWEPACSGFWWNDEQKCIIAKKELFDNWVRSHPAAKGLLNKSFPYNDKLTYVFSRHRAMGRFTETFTDVGSNEPGEYDEFDMANGNEVFPPVYNQGIDLSQDDVRVSRPSRDSEGKTESSGSKRKRGKFFRILREMSKLTSLDKGLLQRHLLSRMDDLWGFVLMLEDERDGFCRVLLRDIMR</sequence>
<dbReference type="PANTHER" id="PTHR46250">
    <property type="entry name" value="MYB/SANT-LIKE DNA-BINDING DOMAIN PROTEIN-RELATED"/>
    <property type="match status" value="1"/>
</dbReference>
<evidence type="ECO:0008006" key="3">
    <source>
        <dbReference type="Google" id="ProtNLM"/>
    </source>
</evidence>
<feature type="region of interest" description="Disordered" evidence="1">
    <location>
        <begin position="128"/>
        <end position="148"/>
    </location>
</feature>
<dbReference type="Gramene" id="MELO3C029091.2.1">
    <property type="protein sequence ID" value="MELO3C029091.2.1"/>
    <property type="gene ID" value="MELO3C029091.2"/>
</dbReference>
<accession>A0A9I9E5L9</accession>
<protein>
    <recommendedName>
        <fullName evidence="3">Retrotransposon protein</fullName>
    </recommendedName>
</protein>
<dbReference type="AlphaFoldDB" id="A0A9I9E5L9"/>
<organism evidence="2">
    <name type="scientific">Cucumis melo</name>
    <name type="common">Muskmelon</name>
    <dbReference type="NCBI Taxonomy" id="3656"/>
    <lineage>
        <taxon>Eukaryota</taxon>
        <taxon>Viridiplantae</taxon>
        <taxon>Streptophyta</taxon>
        <taxon>Embryophyta</taxon>
        <taxon>Tracheophyta</taxon>
        <taxon>Spermatophyta</taxon>
        <taxon>Magnoliopsida</taxon>
        <taxon>eudicotyledons</taxon>
        <taxon>Gunneridae</taxon>
        <taxon>Pentapetalae</taxon>
        <taxon>rosids</taxon>
        <taxon>fabids</taxon>
        <taxon>Cucurbitales</taxon>
        <taxon>Cucurbitaceae</taxon>
        <taxon>Benincaseae</taxon>
        <taxon>Cucumis</taxon>
    </lineage>
</organism>
<dbReference type="PANTHER" id="PTHR46250:SF18">
    <property type="entry name" value="MYB_SANT-LIKE DOMAIN-CONTAINING PROTEIN"/>
    <property type="match status" value="1"/>
</dbReference>